<keyword evidence="2" id="KW-1185">Reference proteome</keyword>
<gene>
    <name evidence="1" type="ORF">FIBRA_00340</name>
</gene>
<dbReference type="AlphaFoldDB" id="J7RVE2"/>
<dbReference type="HOGENOM" id="CLU_035997_0_0_1"/>
<evidence type="ECO:0000313" key="2">
    <source>
        <dbReference type="Proteomes" id="UP000006352"/>
    </source>
</evidence>
<dbReference type="GeneID" id="24093256"/>
<dbReference type="EMBL" id="HE796878">
    <property type="protein sequence ID" value="CCL98345.1"/>
    <property type="molecule type" value="Genomic_DNA"/>
</dbReference>
<name>J7RVE2_9APHY</name>
<dbReference type="Gene3D" id="3.80.10.10">
    <property type="entry name" value="Ribonuclease Inhibitor"/>
    <property type="match status" value="1"/>
</dbReference>
<proteinExistence type="predicted"/>
<accession>J7RVE2</accession>
<dbReference type="InterPro" id="IPR032675">
    <property type="entry name" value="LRR_dom_sf"/>
</dbReference>
<dbReference type="STRING" id="599839.J7RVE2"/>
<protein>
    <recommendedName>
        <fullName evidence="3">F-box domain-containing protein</fullName>
    </recommendedName>
</protein>
<dbReference type="Proteomes" id="UP000006352">
    <property type="component" value="Unassembled WGS sequence"/>
</dbReference>
<evidence type="ECO:0008006" key="3">
    <source>
        <dbReference type="Google" id="ProtNLM"/>
    </source>
</evidence>
<dbReference type="OrthoDB" id="3222238at2759"/>
<dbReference type="InParanoid" id="J7RVE2"/>
<reference evidence="1 2" key="1">
    <citation type="journal article" date="2012" name="Appl. Environ. Microbiol.">
        <title>Short-read sequencing for genomic analysis of the brown rot fungus Fibroporia radiculosa.</title>
        <authorList>
            <person name="Tang J.D."/>
            <person name="Perkins A.D."/>
            <person name="Sonstegard T.S."/>
            <person name="Schroeder S.G."/>
            <person name="Burgess S.C."/>
            <person name="Diehl S.V."/>
        </authorList>
    </citation>
    <scope>NUCLEOTIDE SEQUENCE [LARGE SCALE GENOMIC DNA]</scope>
    <source>
        <strain evidence="1 2">TFFH 294</strain>
    </source>
</reference>
<sequence length="409" mass="46227">MVPHRAFECDDILAEVSYHLRPAAPEYDPASLRFLRHTLTCAARVCRAFSHALDNLWWEIPAESCALRILCSFKSSYHDMYEIMLQSFKPESTPHELNRLRQYVTRVRQATVSAELGQGRRGSVMMRVAELLGGSLFPNLVSLNWTLSGTQFDGSIEEILNPLASPTLCCLTVNRTYVGRRLPPEWQYPFERAMLNILPTFVVKSPLLRRIDLDGRWRAFSIATLVLGSLKHLGTLSIGVRLNPRDVATLLAASNSHNLVDLSLSLLYDDYALSPLRELHLLRVIDIRFKYSTVHAAAELHNISLGWPELEEFHLYHMSVFTPEYPIDAIQALFELASACPQLRIISLPAMKHTLGSKIDTHGLASHSLQKIYIHSANLPEDELSSDDVLQAASLLEPVFPKLHLRARF</sequence>
<evidence type="ECO:0000313" key="1">
    <source>
        <dbReference type="EMBL" id="CCL98345.1"/>
    </source>
</evidence>
<dbReference type="SUPFAM" id="SSF52047">
    <property type="entry name" value="RNI-like"/>
    <property type="match status" value="1"/>
</dbReference>
<organism evidence="1 2">
    <name type="scientific">Fibroporia radiculosa</name>
    <dbReference type="NCBI Taxonomy" id="599839"/>
    <lineage>
        <taxon>Eukaryota</taxon>
        <taxon>Fungi</taxon>
        <taxon>Dikarya</taxon>
        <taxon>Basidiomycota</taxon>
        <taxon>Agaricomycotina</taxon>
        <taxon>Agaricomycetes</taxon>
        <taxon>Polyporales</taxon>
        <taxon>Fibroporiaceae</taxon>
        <taxon>Fibroporia</taxon>
    </lineage>
</organism>
<dbReference type="RefSeq" id="XP_012177628.1">
    <property type="nucleotide sequence ID" value="XM_012322238.1"/>
</dbReference>